<feature type="transmembrane region" description="Helical" evidence="6">
    <location>
        <begin position="98"/>
        <end position="118"/>
    </location>
</feature>
<dbReference type="InterPro" id="IPR007300">
    <property type="entry name" value="CidB/LrgB"/>
</dbReference>
<feature type="transmembrane region" description="Helical" evidence="6">
    <location>
        <begin position="42"/>
        <end position="62"/>
    </location>
</feature>
<gene>
    <name evidence="7" type="ORF">Daus18300_006555</name>
</gene>
<evidence type="ECO:0008006" key="9">
    <source>
        <dbReference type="Google" id="ProtNLM"/>
    </source>
</evidence>
<sequence>MAGSFNRFSTDAAGLLEIAADALTATRLAVWNSREKTLRSWISVPTGILVILAACFGVDTLFKHVSVSFPASVACMLLLFAGLWISELLIGPNRTRRAVAVIDVPAGWSLRWISILFTPTFITLPLSPSISAAEVGKIILVFAVGFVVMFVATAYLARGLQLISGSHKKAQATRAEELGPQDDEIDLTRTPPPQDTPPLSTDVSAQTSAVALDDLTPPGQSHEPTHIQPIAEHGPSSTTPDIPETTPSPPSLPQQVPPAPPRARLWAAIIQRHIDTITYLAVLLFIGLPIYYANGYAMPLHLTFTVLMYFVALSLPPNWKQVLHPVIVSALLTVLGLWIFGLIHSQSLTSILEQYTTGNKYLQLWQHATTANKGAHIPGAGDILSTVLDASIVSLALPMYQYRRELVEHFAAIIVPNVVLSIGSLYAYPSVCVAIGISPPRSLAFASRSLTLALAIPATANLGGDERTVAAVAIMSGVVGALVGGRVLGWLRISEDDYVTRGVTLGANSSAVATALLLRTDPRAAALSSLSMSLFGTITVLFTSIPPIANTVKALVGLTGRTPYDKLVKYLIESLDMKDKTALLKWLGSPEIKTHWEPIEESLLNHRAHTTDMPDPADFLDVFSDAVDNNSINQKYRSKSFDTTDCTQVDRMVKFSVDALGYAQYNGGKLKGIKDDLDVTELGTLTYMIIDLLSRPENPQSV</sequence>
<evidence type="ECO:0000256" key="5">
    <source>
        <dbReference type="SAM" id="MobiDB-lite"/>
    </source>
</evidence>
<feature type="compositionally biased region" description="Pro residues" evidence="5">
    <location>
        <begin position="246"/>
        <end position="259"/>
    </location>
</feature>
<evidence type="ECO:0000256" key="4">
    <source>
        <dbReference type="ARBA" id="ARBA00023136"/>
    </source>
</evidence>
<feature type="transmembrane region" description="Helical" evidence="6">
    <location>
        <begin position="525"/>
        <end position="545"/>
    </location>
</feature>
<keyword evidence="4 6" id="KW-0472">Membrane</keyword>
<accession>A0ABR3WT65</accession>
<keyword evidence="2 6" id="KW-0812">Transmembrane</keyword>
<dbReference type="PANTHER" id="PTHR30249">
    <property type="entry name" value="PUTATIVE SEROTONIN TRANSPORTER"/>
    <property type="match status" value="1"/>
</dbReference>
<feature type="region of interest" description="Disordered" evidence="5">
    <location>
        <begin position="173"/>
        <end position="259"/>
    </location>
</feature>
<comment type="caution">
    <text evidence="7">The sequence shown here is derived from an EMBL/GenBank/DDBJ whole genome shotgun (WGS) entry which is preliminary data.</text>
</comment>
<feature type="transmembrane region" description="Helical" evidence="6">
    <location>
        <begin position="138"/>
        <end position="157"/>
    </location>
</feature>
<feature type="transmembrane region" description="Helical" evidence="6">
    <location>
        <begin position="469"/>
        <end position="492"/>
    </location>
</feature>
<organism evidence="7 8">
    <name type="scientific">Diaporthe australafricana</name>
    <dbReference type="NCBI Taxonomy" id="127596"/>
    <lineage>
        <taxon>Eukaryota</taxon>
        <taxon>Fungi</taxon>
        <taxon>Dikarya</taxon>
        <taxon>Ascomycota</taxon>
        <taxon>Pezizomycotina</taxon>
        <taxon>Sordariomycetes</taxon>
        <taxon>Sordariomycetidae</taxon>
        <taxon>Diaporthales</taxon>
        <taxon>Diaporthaceae</taxon>
        <taxon>Diaporthe</taxon>
    </lineage>
</organism>
<dbReference type="EMBL" id="JAWRVE010000053">
    <property type="protein sequence ID" value="KAL1866852.1"/>
    <property type="molecule type" value="Genomic_DNA"/>
</dbReference>
<dbReference type="Proteomes" id="UP001583177">
    <property type="component" value="Unassembled WGS sequence"/>
</dbReference>
<evidence type="ECO:0000313" key="8">
    <source>
        <dbReference type="Proteomes" id="UP001583177"/>
    </source>
</evidence>
<evidence type="ECO:0000313" key="7">
    <source>
        <dbReference type="EMBL" id="KAL1866852.1"/>
    </source>
</evidence>
<evidence type="ECO:0000256" key="2">
    <source>
        <dbReference type="ARBA" id="ARBA00022692"/>
    </source>
</evidence>
<evidence type="ECO:0000256" key="1">
    <source>
        <dbReference type="ARBA" id="ARBA00004141"/>
    </source>
</evidence>
<evidence type="ECO:0000256" key="3">
    <source>
        <dbReference type="ARBA" id="ARBA00022989"/>
    </source>
</evidence>
<dbReference type="PANTHER" id="PTHR30249:SF0">
    <property type="entry name" value="PLASTIDAL GLYCOLATE_GLYCERATE TRANSLOCATOR 1, CHLOROPLASTIC"/>
    <property type="match status" value="1"/>
</dbReference>
<comment type="subcellular location">
    <subcellularLocation>
        <location evidence="1">Membrane</location>
        <topology evidence="1">Multi-pass membrane protein</topology>
    </subcellularLocation>
</comment>
<dbReference type="Pfam" id="PF04172">
    <property type="entry name" value="LrgB"/>
    <property type="match status" value="1"/>
</dbReference>
<feature type="transmembrane region" description="Helical" evidence="6">
    <location>
        <begin position="68"/>
        <end position="86"/>
    </location>
</feature>
<protein>
    <recommendedName>
        <fullName evidence="9">LrgB-like family protein</fullName>
    </recommendedName>
</protein>
<feature type="transmembrane region" description="Helical" evidence="6">
    <location>
        <begin position="412"/>
        <end position="437"/>
    </location>
</feature>
<name>A0ABR3WT65_9PEZI</name>
<proteinExistence type="predicted"/>
<feature type="transmembrane region" description="Helical" evidence="6">
    <location>
        <begin position="274"/>
        <end position="292"/>
    </location>
</feature>
<keyword evidence="3 6" id="KW-1133">Transmembrane helix</keyword>
<reference evidence="7 8" key="1">
    <citation type="journal article" date="2024" name="IMA Fungus">
        <title>IMA Genome - F19 : A genome assembly and annotation guide to empower mycologists, including annotated draft genome sequences of Ceratocystis pirilliformis, Diaporthe australafricana, Fusarium ophioides, Paecilomyces lecythidis, and Sporothrix stenoceras.</title>
        <authorList>
            <person name="Aylward J."/>
            <person name="Wilson A.M."/>
            <person name="Visagie C.M."/>
            <person name="Spraker J."/>
            <person name="Barnes I."/>
            <person name="Buitendag C."/>
            <person name="Ceriani C."/>
            <person name="Del Mar Angel L."/>
            <person name="du Plessis D."/>
            <person name="Fuchs T."/>
            <person name="Gasser K."/>
            <person name="Kramer D."/>
            <person name="Li W."/>
            <person name="Munsamy K."/>
            <person name="Piso A."/>
            <person name="Price J.L."/>
            <person name="Sonnekus B."/>
            <person name="Thomas C."/>
            <person name="van der Nest A."/>
            <person name="van Dijk A."/>
            <person name="van Heerden A."/>
            <person name="van Vuuren N."/>
            <person name="Yilmaz N."/>
            <person name="Duong T.A."/>
            <person name="van der Merwe N.A."/>
            <person name="Wingfield M.J."/>
            <person name="Wingfield B.D."/>
        </authorList>
    </citation>
    <scope>NUCLEOTIDE SEQUENCE [LARGE SCALE GENOMIC DNA]</scope>
    <source>
        <strain evidence="7 8">CMW 18300</strain>
    </source>
</reference>
<feature type="transmembrane region" description="Helical" evidence="6">
    <location>
        <begin position="322"/>
        <end position="343"/>
    </location>
</feature>
<evidence type="ECO:0000256" key="6">
    <source>
        <dbReference type="SAM" id="Phobius"/>
    </source>
</evidence>
<feature type="compositionally biased region" description="Polar residues" evidence="5">
    <location>
        <begin position="197"/>
        <end position="209"/>
    </location>
</feature>
<keyword evidence="8" id="KW-1185">Reference proteome</keyword>